<name>A0ABQ2PH73_9NEIS</name>
<sequence length="49" mass="5418">MEPLPGASRLLAWGYSGGDPTVVVFVETDAVSYEINHNSCSDQPYLRQF</sequence>
<reference evidence="2" key="1">
    <citation type="journal article" date="2019" name="Int. J. Syst. Evol. Microbiol.">
        <title>The Global Catalogue of Microorganisms (GCM) 10K type strain sequencing project: providing services to taxonomists for standard genome sequencing and annotation.</title>
        <authorList>
            <consortium name="The Broad Institute Genomics Platform"/>
            <consortium name="The Broad Institute Genome Sequencing Center for Infectious Disease"/>
            <person name="Wu L."/>
            <person name="Ma J."/>
        </authorList>
    </citation>
    <scope>NUCLEOTIDE SEQUENCE [LARGE SCALE GENOMIC DNA]</scope>
    <source>
        <strain evidence="2">CGMCC 1.8860</strain>
    </source>
</reference>
<organism evidence="1 2">
    <name type="scientific">Silvimonas amylolytica</name>
    <dbReference type="NCBI Taxonomy" id="449663"/>
    <lineage>
        <taxon>Bacteria</taxon>
        <taxon>Pseudomonadati</taxon>
        <taxon>Pseudomonadota</taxon>
        <taxon>Betaproteobacteria</taxon>
        <taxon>Neisseriales</taxon>
        <taxon>Chitinibacteraceae</taxon>
        <taxon>Silvimonas</taxon>
    </lineage>
</organism>
<proteinExistence type="predicted"/>
<evidence type="ECO:0000313" key="2">
    <source>
        <dbReference type="Proteomes" id="UP000621859"/>
    </source>
</evidence>
<evidence type="ECO:0000313" key="1">
    <source>
        <dbReference type="EMBL" id="GGP24958.1"/>
    </source>
</evidence>
<dbReference type="Proteomes" id="UP000621859">
    <property type="component" value="Unassembled WGS sequence"/>
</dbReference>
<dbReference type="EMBL" id="BMLY01000001">
    <property type="protein sequence ID" value="GGP24958.1"/>
    <property type="molecule type" value="Genomic_DNA"/>
</dbReference>
<gene>
    <name evidence="1" type="ORF">GCM10010971_07770</name>
</gene>
<accession>A0ABQ2PH73</accession>
<comment type="caution">
    <text evidence="1">The sequence shown here is derived from an EMBL/GenBank/DDBJ whole genome shotgun (WGS) entry which is preliminary data.</text>
</comment>
<keyword evidence="2" id="KW-1185">Reference proteome</keyword>
<protein>
    <submittedName>
        <fullName evidence="1">Uncharacterized protein</fullName>
    </submittedName>
</protein>